<evidence type="ECO:0000313" key="4">
    <source>
        <dbReference type="EMBL" id="RUQ69229.1"/>
    </source>
</evidence>
<name>A0A433J714_9PROT</name>
<dbReference type="SMART" id="SM01204">
    <property type="entry name" value="FIST_C"/>
    <property type="match status" value="1"/>
</dbReference>
<evidence type="ECO:0000313" key="5">
    <source>
        <dbReference type="Proteomes" id="UP000280346"/>
    </source>
</evidence>
<dbReference type="EMBL" id="RZIJ01000012">
    <property type="protein sequence ID" value="RUQ69229.1"/>
    <property type="molecule type" value="Genomic_DNA"/>
</dbReference>
<dbReference type="NCBIfam" id="NF041558">
    <property type="entry name" value="NosP"/>
    <property type="match status" value="1"/>
</dbReference>
<proteinExistence type="predicted"/>
<evidence type="ECO:0000256" key="1">
    <source>
        <dbReference type="SAM" id="MobiDB-lite"/>
    </source>
</evidence>
<evidence type="ECO:0000259" key="2">
    <source>
        <dbReference type="SMART" id="SM00897"/>
    </source>
</evidence>
<dbReference type="OrthoDB" id="9807948at2"/>
<dbReference type="Pfam" id="PF08495">
    <property type="entry name" value="FIST"/>
    <property type="match status" value="1"/>
</dbReference>
<gene>
    <name evidence="4" type="ORF">EJ913_15755</name>
</gene>
<reference evidence="4 5" key="1">
    <citation type="submission" date="2018-12" db="EMBL/GenBank/DDBJ databases">
        <authorList>
            <person name="Yang Y."/>
        </authorList>
    </citation>
    <scope>NUCLEOTIDE SEQUENCE [LARGE SCALE GENOMIC DNA]</scope>
    <source>
        <strain evidence="4 5">GSF71</strain>
    </source>
</reference>
<accession>A0A433J714</accession>
<feature type="region of interest" description="Disordered" evidence="1">
    <location>
        <begin position="1"/>
        <end position="66"/>
    </location>
</feature>
<dbReference type="Proteomes" id="UP000280346">
    <property type="component" value="Unassembled WGS sequence"/>
</dbReference>
<dbReference type="AlphaFoldDB" id="A0A433J714"/>
<feature type="domain" description="FIST" evidence="2">
    <location>
        <begin position="80"/>
        <end position="285"/>
    </location>
</feature>
<feature type="domain" description="FIST C-domain" evidence="3">
    <location>
        <begin position="286"/>
        <end position="416"/>
    </location>
</feature>
<dbReference type="PANTHER" id="PTHR40252">
    <property type="entry name" value="BLR0328 PROTEIN"/>
    <property type="match status" value="1"/>
</dbReference>
<keyword evidence="5" id="KW-1185">Reference proteome</keyword>
<protein>
    <submittedName>
        <fullName evidence="4">FIST domain containing protein</fullName>
    </submittedName>
</protein>
<dbReference type="SMART" id="SM00897">
    <property type="entry name" value="FIST"/>
    <property type="match status" value="1"/>
</dbReference>
<feature type="compositionally biased region" description="Pro residues" evidence="1">
    <location>
        <begin position="36"/>
        <end position="47"/>
    </location>
</feature>
<dbReference type="Pfam" id="PF10442">
    <property type="entry name" value="FIST_C"/>
    <property type="match status" value="1"/>
</dbReference>
<dbReference type="InterPro" id="IPR013702">
    <property type="entry name" value="FIST_domain_N"/>
</dbReference>
<comment type="caution">
    <text evidence="4">The sequence shown here is derived from an EMBL/GenBank/DDBJ whole genome shotgun (WGS) entry which is preliminary data.</text>
</comment>
<sequence>MVPFTRARNGVARRHPWSTLAGPPSRTEGAAMSQSSPPPANPAPGDPPRNRGDGLPRVISHAPRPADAARELREGLGDVPLEAVVVFCAPHYDLTALADALAGQFGTIPVIGCTTAGEIGPGGYTTGALVGVGFPAEDFSVVTALLDHVDRFEIADSTVIARSLLTRRDRALAARPVPLGEAGSFAMLLIDGLSMSEETVVSALHNALIDIPLFGASAGDDMHFERTFILHEGAFHPNAAVVALFTTTRPFTVFRTQHFVSSDRKMVVTGADPHRRIVTEINAEPAGREYARLVGLEGEPLTPMIFASHPVVVRVGGQYHVRSIQKVNEDESLTFFCAIDEGIVLTVAEGVDPVANFDTLMEDIRSEVGAPDLILGCDCILRRLEMEQRQLGTVMAERLSRHRVVGFCAYGEQVNGMHVNQTFTGVAIGGR</sequence>
<organism evidence="4 5">
    <name type="scientific">Azospirillum doebereinerae</name>
    <dbReference type="NCBI Taxonomy" id="92933"/>
    <lineage>
        <taxon>Bacteria</taxon>
        <taxon>Pseudomonadati</taxon>
        <taxon>Pseudomonadota</taxon>
        <taxon>Alphaproteobacteria</taxon>
        <taxon>Rhodospirillales</taxon>
        <taxon>Azospirillaceae</taxon>
        <taxon>Azospirillum</taxon>
    </lineage>
</organism>
<evidence type="ECO:0000259" key="3">
    <source>
        <dbReference type="SMART" id="SM01204"/>
    </source>
</evidence>
<dbReference type="InterPro" id="IPR019494">
    <property type="entry name" value="FIST_C"/>
</dbReference>
<dbReference type="PANTHER" id="PTHR40252:SF2">
    <property type="entry name" value="BLR0328 PROTEIN"/>
    <property type="match status" value="1"/>
</dbReference>